<evidence type="ECO:0000313" key="1">
    <source>
        <dbReference type="EMBL" id="XBH19976.1"/>
    </source>
</evidence>
<gene>
    <name evidence="1" type="ORF">P8935_11795</name>
</gene>
<accession>A0AAU7DRA8</accession>
<name>A0AAU7DRA8_9BACT</name>
<dbReference type="AlphaFoldDB" id="A0AAU7DRA8"/>
<organism evidence="1">
    <name type="scientific">Telmatobacter sp. DSM 110680</name>
    <dbReference type="NCBI Taxonomy" id="3036704"/>
    <lineage>
        <taxon>Bacteria</taxon>
        <taxon>Pseudomonadati</taxon>
        <taxon>Acidobacteriota</taxon>
        <taxon>Terriglobia</taxon>
        <taxon>Terriglobales</taxon>
        <taxon>Acidobacteriaceae</taxon>
        <taxon>Telmatobacter</taxon>
    </lineage>
</organism>
<sequence>MKFSRTSIGLLVFQLLIVSTVAAKYLYQRATCPRVWTRTAAYDPELVMRGRYLSLQLTVDGCNSTLPSAKDAEFPRNVNGVPGGKTFSIRSADTVWFQAKLAVKDNKLIAIRVPESDTSSSTQRIAGFPGASCEQMRISQPVDFYIAEHASDPTRLQHGQELWIEVTVPPKGPPRPLQLALKENGTWKPLAFQ</sequence>
<dbReference type="RefSeq" id="WP_348265199.1">
    <property type="nucleotide sequence ID" value="NZ_CP121196.1"/>
</dbReference>
<reference evidence="1" key="1">
    <citation type="submission" date="2023-03" db="EMBL/GenBank/DDBJ databases">
        <title>Edaphobacter sp.</title>
        <authorList>
            <person name="Huber K.J."/>
            <person name="Papendorf J."/>
            <person name="Pilke C."/>
            <person name="Bunk B."/>
            <person name="Sproeer C."/>
            <person name="Pester M."/>
        </authorList>
    </citation>
    <scope>NUCLEOTIDE SEQUENCE</scope>
    <source>
        <strain evidence="1">DSM 110680</strain>
    </source>
</reference>
<proteinExistence type="predicted"/>
<dbReference type="EMBL" id="CP121196">
    <property type="protein sequence ID" value="XBH19976.1"/>
    <property type="molecule type" value="Genomic_DNA"/>
</dbReference>
<protein>
    <submittedName>
        <fullName evidence="1">Uncharacterized protein</fullName>
    </submittedName>
</protein>